<dbReference type="Ensembl" id="ENSPRET00000031276.1">
    <property type="protein sequence ID" value="ENSPREP00000030924.1"/>
    <property type="gene ID" value="ENSPREG00000020934.1"/>
</dbReference>
<dbReference type="Proteomes" id="UP000242638">
    <property type="component" value="Unassembled WGS sequence"/>
</dbReference>
<evidence type="ECO:0000256" key="1">
    <source>
        <dbReference type="ARBA" id="ARBA00004477"/>
    </source>
</evidence>
<feature type="transmembrane region" description="Helical" evidence="8">
    <location>
        <begin position="217"/>
        <end position="239"/>
    </location>
</feature>
<evidence type="ECO:0000256" key="4">
    <source>
        <dbReference type="ARBA" id="ARBA00022989"/>
    </source>
</evidence>
<dbReference type="GO" id="GO:0016746">
    <property type="term" value="F:acyltransferase activity"/>
    <property type="evidence" value="ECO:0007669"/>
    <property type="project" value="TreeGrafter"/>
</dbReference>
<dbReference type="OMA" id="PFASFEM"/>
<dbReference type="PANTHER" id="PTHR13285:SF21">
    <property type="entry name" value="HEDGEHOG ACYLTRANSFERASE-LIKE, B"/>
    <property type="match status" value="1"/>
</dbReference>
<feature type="transmembrane region" description="Helical" evidence="8">
    <location>
        <begin position="330"/>
        <end position="348"/>
    </location>
</feature>
<feature type="transmembrane region" description="Helical" evidence="8">
    <location>
        <begin position="291"/>
        <end position="310"/>
    </location>
</feature>
<keyword evidence="9" id="KW-0732">Signal</keyword>
<organism evidence="10 11">
    <name type="scientific">Poecilia reticulata</name>
    <name type="common">Guppy</name>
    <name type="synonym">Acanthophacelus reticulatus</name>
    <dbReference type="NCBI Taxonomy" id="8081"/>
    <lineage>
        <taxon>Eukaryota</taxon>
        <taxon>Metazoa</taxon>
        <taxon>Chordata</taxon>
        <taxon>Craniata</taxon>
        <taxon>Vertebrata</taxon>
        <taxon>Euteleostomi</taxon>
        <taxon>Actinopterygii</taxon>
        <taxon>Neopterygii</taxon>
        <taxon>Teleostei</taxon>
        <taxon>Neoteleostei</taxon>
        <taxon>Acanthomorphata</taxon>
        <taxon>Ovalentaria</taxon>
        <taxon>Atherinomorphae</taxon>
        <taxon>Cyprinodontiformes</taxon>
        <taxon>Poeciliidae</taxon>
        <taxon>Poeciliinae</taxon>
        <taxon>Poecilia</taxon>
    </lineage>
</organism>
<dbReference type="AlphaFoldDB" id="A0A3P9QA69"/>
<keyword evidence="2 8" id="KW-0812">Transmembrane</keyword>
<evidence type="ECO:0000256" key="9">
    <source>
        <dbReference type="SAM" id="SignalP"/>
    </source>
</evidence>
<dbReference type="InterPro" id="IPR004299">
    <property type="entry name" value="MBOAT_fam"/>
</dbReference>
<dbReference type="STRING" id="8081.ENSPREP00000030924"/>
<reference evidence="11" key="1">
    <citation type="submission" date="2013-11" db="EMBL/GenBank/DDBJ databases">
        <title>The genomic landscape of the Guanapo guppy.</title>
        <authorList>
            <person name="Kuenstner A."/>
            <person name="Dreyer C."/>
        </authorList>
    </citation>
    <scope>NUCLEOTIDE SEQUENCE</scope>
    <source>
        <strain evidence="11">Guanapo</strain>
    </source>
</reference>
<feature type="transmembrane region" description="Helical" evidence="8">
    <location>
        <begin position="547"/>
        <end position="566"/>
    </location>
</feature>
<dbReference type="PANTHER" id="PTHR13285">
    <property type="entry name" value="ACYLTRANSFERASE"/>
    <property type="match status" value="1"/>
</dbReference>
<evidence type="ECO:0000256" key="8">
    <source>
        <dbReference type="SAM" id="Phobius"/>
    </source>
</evidence>
<evidence type="ECO:0000256" key="2">
    <source>
        <dbReference type="ARBA" id="ARBA00022692"/>
    </source>
</evidence>
<dbReference type="GeneTree" id="ENSGT00530000063629"/>
<protein>
    <submittedName>
        <fullName evidence="10">Hedgehog acyltransferase like, b</fullName>
    </submittedName>
</protein>
<evidence type="ECO:0000313" key="10">
    <source>
        <dbReference type="Ensembl" id="ENSPREP00000030924.1"/>
    </source>
</evidence>
<comment type="similarity">
    <text evidence="6">Belongs to the membrane-bound acyltransferase family. HHAT subfamily.</text>
</comment>
<dbReference type="Pfam" id="PF03062">
    <property type="entry name" value="MBOAT"/>
    <property type="match status" value="1"/>
</dbReference>
<feature type="region of interest" description="Disordered" evidence="7">
    <location>
        <begin position="613"/>
        <end position="648"/>
    </location>
</feature>
<feature type="transmembrane region" description="Helical" evidence="8">
    <location>
        <begin position="401"/>
        <end position="419"/>
    </location>
</feature>
<feature type="transmembrane region" description="Helical" evidence="8">
    <location>
        <begin position="183"/>
        <end position="205"/>
    </location>
</feature>
<accession>A0A3P9QA69</accession>
<evidence type="ECO:0000313" key="11">
    <source>
        <dbReference type="Proteomes" id="UP000242638"/>
    </source>
</evidence>
<dbReference type="InterPro" id="IPR051085">
    <property type="entry name" value="MB_O-acyltransferase"/>
</dbReference>
<feature type="chain" id="PRO_5018180164" evidence="9">
    <location>
        <begin position="24"/>
        <end position="648"/>
    </location>
</feature>
<comment type="subcellular location">
    <subcellularLocation>
        <location evidence="1">Endoplasmic reticulum membrane</location>
        <topology evidence="1">Multi-pass membrane protein</topology>
    </subcellularLocation>
</comment>
<dbReference type="GO" id="GO:0005789">
    <property type="term" value="C:endoplasmic reticulum membrane"/>
    <property type="evidence" value="ECO:0007669"/>
    <property type="project" value="UniProtKB-SubCell"/>
</dbReference>
<sequence length="648" mass="73755">MVCSASVMLQMILVTFYTSLSNCIHTRNGEVLNICCSADKPSCIITWPIVYCTDLEVLSHLCCQWSKYKYIMSPLTSGSSLSGGQRDPLPTLRSVDDHHTTFTFLSLHVLTRVFIHLSKLKLWWGNLLGLLRSSLQNSLSSWGSKLHFLSTRSTSTTPCCVWPCSGQPAGSLKCRADTADFEWMMWFSTFREHILFALSGHVLFAKICSMLAPQFRSLVYMVYGLLAVWTSMGWTYVSLMLSHCILLYSISLVKIRWLCFVAGLCTLATFKCEPFVSWQAGFVEGDFELRHVLFYGGCGFTIMRCVSFALENCERKDGHYSVLELLKYNFYLPFFYFGPIMTFDKFYVQVNKSDLTRKEREMWNISLQGLIHLGVIIVVDVLFHFMYILTIPTDIKLLKHLSDWALVGLAYINLVYDWIKAAIMFGVINTVSRLDHLDPPKPPKCITMLYVFSETHFDRGINDWLCKYVYNYLGGKHENVVEELVATLCTYGVAILWLGPCEVVLVWAFFNCFGLNFEMWTAKAFSMEPFASFEAAMSEAMSRRIRAIFNTFNFWCIVLFNLMALNSLDFVKLVTKRLLLKGFPITTVIVMFVTYCLIQVIKERERRQALIDDPDPLPPAAPLNAAAATCPPTAAPQAVADSSKEKAE</sequence>
<proteinExistence type="inferred from homology"/>
<feature type="transmembrane region" description="Helical" evidence="8">
    <location>
        <begin position="245"/>
        <end position="270"/>
    </location>
</feature>
<keyword evidence="4 8" id="KW-1133">Transmembrane helix</keyword>
<dbReference type="Bgee" id="ENSPREG00000020934">
    <property type="expression patterns" value="Expressed in head"/>
</dbReference>
<name>A0A3P9QA69_POERE</name>
<keyword evidence="3" id="KW-0256">Endoplasmic reticulum</keyword>
<feature type="transmembrane region" description="Helical" evidence="8">
    <location>
        <begin position="578"/>
        <end position="598"/>
    </location>
</feature>
<evidence type="ECO:0000256" key="7">
    <source>
        <dbReference type="SAM" id="MobiDB-lite"/>
    </source>
</evidence>
<evidence type="ECO:0000256" key="5">
    <source>
        <dbReference type="ARBA" id="ARBA00023136"/>
    </source>
</evidence>
<reference evidence="10" key="2">
    <citation type="submission" date="2025-08" db="UniProtKB">
        <authorList>
            <consortium name="Ensembl"/>
        </authorList>
    </citation>
    <scope>IDENTIFICATION</scope>
    <source>
        <strain evidence="10">Guanapo</strain>
    </source>
</reference>
<keyword evidence="5 8" id="KW-0472">Membrane</keyword>
<feature type="transmembrane region" description="Helical" evidence="8">
    <location>
        <begin position="369"/>
        <end position="389"/>
    </location>
</feature>
<evidence type="ECO:0000256" key="3">
    <source>
        <dbReference type="ARBA" id="ARBA00022824"/>
    </source>
</evidence>
<keyword evidence="11" id="KW-1185">Reference proteome</keyword>
<reference evidence="10" key="3">
    <citation type="submission" date="2025-09" db="UniProtKB">
        <authorList>
            <consortium name="Ensembl"/>
        </authorList>
    </citation>
    <scope>IDENTIFICATION</scope>
    <source>
        <strain evidence="10">Guanapo</strain>
    </source>
</reference>
<feature type="compositionally biased region" description="Low complexity" evidence="7">
    <location>
        <begin position="622"/>
        <end position="640"/>
    </location>
</feature>
<evidence type="ECO:0000256" key="6">
    <source>
        <dbReference type="ARBA" id="ARBA00038268"/>
    </source>
</evidence>
<feature type="signal peptide" evidence="9">
    <location>
        <begin position="1"/>
        <end position="23"/>
    </location>
</feature>